<reference evidence="1 2" key="2">
    <citation type="journal article" date="2022" name="Mol. Ecol. Resour.">
        <title>The genomes of chicory, endive, great burdock and yacon provide insights into Asteraceae paleo-polyploidization history and plant inulin production.</title>
        <authorList>
            <person name="Fan W."/>
            <person name="Wang S."/>
            <person name="Wang H."/>
            <person name="Wang A."/>
            <person name="Jiang F."/>
            <person name="Liu H."/>
            <person name="Zhao H."/>
            <person name="Xu D."/>
            <person name="Zhang Y."/>
        </authorList>
    </citation>
    <scope>NUCLEOTIDE SEQUENCE [LARGE SCALE GENOMIC DNA]</scope>
    <source>
        <strain evidence="2">cv. Yunnan</strain>
        <tissue evidence="1">Leaves</tissue>
    </source>
</reference>
<sequence length="309" mass="35513">MDLPPEIDDYIRESIDYSIGLPVSTQTLEVKLLSYEETERQLRHQYLYMKSQLKEKDEIIERVRAESTLNAQAAKKFVEENQKLVMECSNLLAQCNRWEKECSLYDHDQEALMDFGNEADNGAKVAEMRTRDLEEELTKLSKELVFYKQQSEGKQVGEMTKTVSTEHFLVDTLLSTLVGSDDVASTAHSFLEANSQVEVCQKMLEMWESLMPSTQKVLAVASEVKVLFEENNVLDKENRRLMKLLQKERQLNNPGGKHNSASLKNNKRKSSPKDCSPIEKRLDFTNSGSPRQVLSPLRHNTPESRLHKK</sequence>
<comment type="caution">
    <text evidence="1">The sequence shown here is derived from an EMBL/GenBank/DDBJ whole genome shotgun (WGS) entry which is preliminary data.</text>
</comment>
<keyword evidence="2" id="KW-1185">Reference proteome</keyword>
<reference evidence="2" key="1">
    <citation type="journal article" date="2022" name="Mol. Ecol. Resour.">
        <title>The genomes of chicory, endive, great burdock and yacon provide insights into Asteraceae palaeo-polyploidization history and plant inulin production.</title>
        <authorList>
            <person name="Fan W."/>
            <person name="Wang S."/>
            <person name="Wang H."/>
            <person name="Wang A."/>
            <person name="Jiang F."/>
            <person name="Liu H."/>
            <person name="Zhao H."/>
            <person name="Xu D."/>
            <person name="Zhang Y."/>
        </authorList>
    </citation>
    <scope>NUCLEOTIDE SEQUENCE [LARGE SCALE GENOMIC DNA]</scope>
    <source>
        <strain evidence="2">cv. Yunnan</strain>
    </source>
</reference>
<dbReference type="Proteomes" id="UP001056120">
    <property type="component" value="Linkage Group LG23"/>
</dbReference>
<organism evidence="1 2">
    <name type="scientific">Smallanthus sonchifolius</name>
    <dbReference type="NCBI Taxonomy" id="185202"/>
    <lineage>
        <taxon>Eukaryota</taxon>
        <taxon>Viridiplantae</taxon>
        <taxon>Streptophyta</taxon>
        <taxon>Embryophyta</taxon>
        <taxon>Tracheophyta</taxon>
        <taxon>Spermatophyta</taxon>
        <taxon>Magnoliopsida</taxon>
        <taxon>eudicotyledons</taxon>
        <taxon>Gunneridae</taxon>
        <taxon>Pentapetalae</taxon>
        <taxon>asterids</taxon>
        <taxon>campanulids</taxon>
        <taxon>Asterales</taxon>
        <taxon>Asteraceae</taxon>
        <taxon>Asteroideae</taxon>
        <taxon>Heliantheae alliance</taxon>
        <taxon>Millerieae</taxon>
        <taxon>Smallanthus</taxon>
    </lineage>
</organism>
<name>A0ACB9B8V9_9ASTR</name>
<proteinExistence type="predicted"/>
<dbReference type="EMBL" id="CM042040">
    <property type="protein sequence ID" value="KAI3718023.1"/>
    <property type="molecule type" value="Genomic_DNA"/>
</dbReference>
<gene>
    <name evidence="1" type="ORF">L1987_70007</name>
</gene>
<evidence type="ECO:0000313" key="1">
    <source>
        <dbReference type="EMBL" id="KAI3718023.1"/>
    </source>
</evidence>
<protein>
    <submittedName>
        <fullName evidence="1">Uncharacterized protein</fullName>
    </submittedName>
</protein>
<evidence type="ECO:0000313" key="2">
    <source>
        <dbReference type="Proteomes" id="UP001056120"/>
    </source>
</evidence>
<accession>A0ACB9B8V9</accession>